<feature type="transmembrane region" description="Helical" evidence="10">
    <location>
        <begin position="227"/>
        <end position="254"/>
    </location>
</feature>
<evidence type="ECO:0000256" key="5">
    <source>
        <dbReference type="ARBA" id="ARBA00022692"/>
    </source>
</evidence>
<organism evidence="11 12">
    <name type="scientific">Paenibacillus forsythiae</name>
    <dbReference type="NCBI Taxonomy" id="365616"/>
    <lineage>
        <taxon>Bacteria</taxon>
        <taxon>Bacillati</taxon>
        <taxon>Bacillota</taxon>
        <taxon>Bacilli</taxon>
        <taxon>Bacillales</taxon>
        <taxon>Paenibacillaceae</taxon>
        <taxon>Paenibacillus</taxon>
    </lineage>
</organism>
<dbReference type="PANTHER" id="PTHR11795">
    <property type="entry name" value="BRANCHED-CHAIN AMINO ACID TRANSPORT SYSTEM PERMEASE PROTEIN LIVH"/>
    <property type="match status" value="1"/>
</dbReference>
<feature type="transmembrane region" description="Helical" evidence="10">
    <location>
        <begin position="266"/>
        <end position="284"/>
    </location>
</feature>
<keyword evidence="2" id="KW-0813">Transport</keyword>
<reference evidence="11 12" key="1">
    <citation type="submission" date="2023-07" db="EMBL/GenBank/DDBJ databases">
        <title>Genomic Encyclopedia of Type Strains, Phase IV (KMG-IV): sequencing the most valuable type-strain genomes for metagenomic binning, comparative biology and taxonomic classification.</title>
        <authorList>
            <person name="Goeker M."/>
        </authorList>
    </citation>
    <scope>NUCLEOTIDE SEQUENCE [LARGE SCALE GENOMIC DNA]</scope>
    <source>
        <strain evidence="11 12">T98</strain>
    </source>
</reference>
<keyword evidence="8 10" id="KW-0472">Membrane</keyword>
<gene>
    <name evidence="11" type="ORF">J2Z22_001746</name>
</gene>
<evidence type="ECO:0000256" key="7">
    <source>
        <dbReference type="ARBA" id="ARBA00022989"/>
    </source>
</evidence>
<feature type="transmembrane region" description="Helical" evidence="10">
    <location>
        <begin position="136"/>
        <end position="160"/>
    </location>
</feature>
<dbReference type="Proteomes" id="UP001248709">
    <property type="component" value="Unassembled WGS sequence"/>
</dbReference>
<evidence type="ECO:0000313" key="12">
    <source>
        <dbReference type="Proteomes" id="UP001248709"/>
    </source>
</evidence>
<dbReference type="CDD" id="cd06582">
    <property type="entry name" value="TM_PBP1_LivH_like"/>
    <property type="match status" value="1"/>
</dbReference>
<evidence type="ECO:0000256" key="1">
    <source>
        <dbReference type="ARBA" id="ARBA00004651"/>
    </source>
</evidence>
<protein>
    <submittedName>
        <fullName evidence="11">Branched-chain amino acid transport system permease protein</fullName>
    </submittedName>
</protein>
<evidence type="ECO:0000256" key="8">
    <source>
        <dbReference type="ARBA" id="ARBA00023136"/>
    </source>
</evidence>
<accession>A0ABU3H5W7</accession>
<comment type="similarity">
    <text evidence="9">Belongs to the binding-protein-dependent transport system permease family. LivHM subfamily.</text>
</comment>
<feature type="transmembrane region" description="Helical" evidence="10">
    <location>
        <begin position="12"/>
        <end position="33"/>
    </location>
</feature>
<feature type="transmembrane region" description="Helical" evidence="10">
    <location>
        <begin position="94"/>
        <end position="116"/>
    </location>
</feature>
<sequence>MFIQQLVNGLTIGSTYALVAIGFTLIFGVLELINFAHGSFYMVGAYFTLMLMLAMGGNFVLAFIISLALTGALGAMMDHFALRRIRERRATKDAALISTIGIATVIDHSVLEFFGSETKSFPAVLNLGKITVGNTIISYMQILIFAVAVILMGLLTFILYKTRIGKAMRAVSQNMDAAKLMGINVNFVISFTFLVASVLAAIAGTMVGMYYQAIEVTMGFAIGMKSFAAAVLGGISVLPGAMLGGLIIGVVEALGASISSGYRDAIAFAVLIIVLVFKPSGLLGKKHNNKV</sequence>
<keyword evidence="12" id="KW-1185">Reference proteome</keyword>
<feature type="transmembrane region" description="Helical" evidence="10">
    <location>
        <begin position="181"/>
        <end position="207"/>
    </location>
</feature>
<dbReference type="InterPro" id="IPR001851">
    <property type="entry name" value="ABC_transp_permease"/>
</dbReference>
<dbReference type="EMBL" id="JAUSUY010000006">
    <property type="protein sequence ID" value="MDT3426220.1"/>
    <property type="molecule type" value="Genomic_DNA"/>
</dbReference>
<dbReference type="PANTHER" id="PTHR11795:SF371">
    <property type="entry name" value="HIGH-AFFINITY BRANCHED-CHAIN AMINO ACID TRANSPORT SYSTEM PERMEASE PROTEIN LIVH"/>
    <property type="match status" value="1"/>
</dbReference>
<evidence type="ECO:0000256" key="4">
    <source>
        <dbReference type="ARBA" id="ARBA00022519"/>
    </source>
</evidence>
<dbReference type="RefSeq" id="WP_025702971.1">
    <property type="nucleotide sequence ID" value="NZ_JAUSUY010000006.1"/>
</dbReference>
<comment type="caution">
    <text evidence="11">The sequence shown here is derived from an EMBL/GenBank/DDBJ whole genome shotgun (WGS) entry which is preliminary data.</text>
</comment>
<comment type="subcellular location">
    <subcellularLocation>
        <location evidence="1">Cell membrane</location>
        <topology evidence="1">Multi-pass membrane protein</topology>
    </subcellularLocation>
</comment>
<evidence type="ECO:0000313" key="11">
    <source>
        <dbReference type="EMBL" id="MDT3426220.1"/>
    </source>
</evidence>
<evidence type="ECO:0000256" key="10">
    <source>
        <dbReference type="SAM" id="Phobius"/>
    </source>
</evidence>
<dbReference type="InterPro" id="IPR052157">
    <property type="entry name" value="BCAA_transport_permease"/>
</dbReference>
<keyword evidence="3" id="KW-1003">Cell membrane</keyword>
<keyword evidence="6" id="KW-0029">Amino-acid transport</keyword>
<name>A0ABU3H5W7_9BACL</name>
<evidence type="ECO:0000256" key="2">
    <source>
        <dbReference type="ARBA" id="ARBA00022448"/>
    </source>
</evidence>
<keyword evidence="4" id="KW-0997">Cell inner membrane</keyword>
<dbReference type="Pfam" id="PF02653">
    <property type="entry name" value="BPD_transp_2"/>
    <property type="match status" value="1"/>
</dbReference>
<feature type="transmembrane region" description="Helical" evidence="10">
    <location>
        <begin position="45"/>
        <end position="73"/>
    </location>
</feature>
<keyword evidence="5 10" id="KW-0812">Transmembrane</keyword>
<evidence type="ECO:0000256" key="6">
    <source>
        <dbReference type="ARBA" id="ARBA00022970"/>
    </source>
</evidence>
<keyword evidence="7 10" id="KW-1133">Transmembrane helix</keyword>
<proteinExistence type="inferred from homology"/>
<evidence type="ECO:0000256" key="9">
    <source>
        <dbReference type="ARBA" id="ARBA00037998"/>
    </source>
</evidence>
<evidence type="ECO:0000256" key="3">
    <source>
        <dbReference type="ARBA" id="ARBA00022475"/>
    </source>
</evidence>